<feature type="compositionally biased region" description="Low complexity" evidence="2">
    <location>
        <begin position="96"/>
        <end position="112"/>
    </location>
</feature>
<accession>A0A202BRB6</accession>
<organism evidence="4 5">
    <name type="scientific">Chryseobacterium mucoviscidosis</name>
    <dbReference type="NCBI Taxonomy" id="1945581"/>
    <lineage>
        <taxon>Bacteria</taxon>
        <taxon>Pseudomonadati</taxon>
        <taxon>Bacteroidota</taxon>
        <taxon>Flavobacteriia</taxon>
        <taxon>Flavobacteriales</taxon>
        <taxon>Weeksellaceae</taxon>
        <taxon>Chryseobacterium group</taxon>
        <taxon>Chryseobacterium</taxon>
    </lineage>
</organism>
<evidence type="ECO:0000313" key="5">
    <source>
        <dbReference type="Proteomes" id="UP000196355"/>
    </source>
</evidence>
<evidence type="ECO:0000256" key="1">
    <source>
        <dbReference type="SAM" id="Coils"/>
    </source>
</evidence>
<dbReference type="RefSeq" id="WP_087712283.1">
    <property type="nucleotide sequence ID" value="NZ_MVAG01000193.1"/>
</dbReference>
<dbReference type="PROSITE" id="PS51257">
    <property type="entry name" value="PROKAR_LIPOPROTEIN"/>
    <property type="match status" value="1"/>
</dbReference>
<gene>
    <name evidence="4" type="ORF">B0E34_19870</name>
</gene>
<proteinExistence type="predicted"/>
<feature type="domain" description="YMGG-like Gly-zipper" evidence="3">
    <location>
        <begin position="123"/>
        <end position="167"/>
    </location>
</feature>
<evidence type="ECO:0000313" key="4">
    <source>
        <dbReference type="EMBL" id="OVE53892.1"/>
    </source>
</evidence>
<dbReference type="AlphaFoldDB" id="A0A202BRB6"/>
<dbReference type="EMBL" id="MVAG01000193">
    <property type="protein sequence ID" value="OVE53892.1"/>
    <property type="molecule type" value="Genomic_DNA"/>
</dbReference>
<dbReference type="Pfam" id="PF13441">
    <property type="entry name" value="Gly-zipper_YMGG"/>
    <property type="match status" value="1"/>
</dbReference>
<feature type="compositionally biased region" description="Basic and acidic residues" evidence="2">
    <location>
        <begin position="83"/>
        <end position="95"/>
    </location>
</feature>
<name>A0A202BRB6_9FLAO</name>
<keyword evidence="5" id="KW-1185">Reference proteome</keyword>
<evidence type="ECO:0000256" key="2">
    <source>
        <dbReference type="SAM" id="MobiDB-lite"/>
    </source>
</evidence>
<keyword evidence="1" id="KW-0175">Coiled coil</keyword>
<reference evidence="5" key="1">
    <citation type="submission" date="2017-02" db="EMBL/GenBank/DDBJ databases">
        <authorList>
            <person name="Tetz G."/>
            <person name="Tetz V."/>
        </authorList>
    </citation>
    <scope>NUCLEOTIDE SEQUENCE [LARGE SCALE GENOMIC DNA]</scope>
    <source>
        <strain evidence="5">VT16-26</strain>
    </source>
</reference>
<feature type="coiled-coil region" evidence="1">
    <location>
        <begin position="24"/>
        <end position="58"/>
    </location>
</feature>
<comment type="caution">
    <text evidence="4">The sequence shown here is derived from an EMBL/GenBank/DDBJ whole genome shotgun (WGS) entry which is preliminary data.</text>
</comment>
<evidence type="ECO:0000259" key="3">
    <source>
        <dbReference type="Pfam" id="PF13441"/>
    </source>
</evidence>
<dbReference type="InterPro" id="IPR027367">
    <property type="entry name" value="Gly-zipper_YMGG"/>
</dbReference>
<feature type="region of interest" description="Disordered" evidence="2">
    <location>
        <begin position="77"/>
        <end position="120"/>
    </location>
</feature>
<protein>
    <recommendedName>
        <fullName evidence="3">YMGG-like Gly-zipper domain-containing protein</fullName>
    </recommendedName>
</protein>
<dbReference type="Proteomes" id="UP000196355">
    <property type="component" value="Unassembled WGS sequence"/>
</dbReference>
<sequence>MKSIVLTGLMSVFLLTACKKDDQIAQQSLEQQKMEFQMRQLEIEKQKLAIEKEKMAYEAQKKADSVLEIQKARTAAANAKPQVIRETRTVYRDRPSQSSGSSNGSYANNGSSQTTAKKKGMSEAAKGTIIGAVGGAALGAIVNKKSPGAGAAIGGVIGGATGYTLGRAQDRKSGRVQPR</sequence>